<feature type="domain" description="Phospholipid/glycerol acyltransferase" evidence="2">
    <location>
        <begin position="84"/>
        <end position="226"/>
    </location>
</feature>
<dbReference type="Proteomes" id="UP000216538">
    <property type="component" value="Unassembled WGS sequence"/>
</dbReference>
<dbReference type="EMBL" id="JH393259">
    <property type="protein sequence ID" value="EHJ91695.1"/>
    <property type="molecule type" value="Genomic_DNA"/>
</dbReference>
<dbReference type="GO" id="GO:0016746">
    <property type="term" value="F:acyltransferase activity"/>
    <property type="evidence" value="ECO:0007669"/>
    <property type="project" value="UniProtKB-KW"/>
</dbReference>
<dbReference type="Pfam" id="PF01553">
    <property type="entry name" value="Acyltransferase"/>
    <property type="match status" value="1"/>
</dbReference>
<keyword evidence="3" id="KW-0012">Acyltransferase</keyword>
<evidence type="ECO:0000313" key="6">
    <source>
        <dbReference type="Proteomes" id="UP000216538"/>
    </source>
</evidence>
<evidence type="ECO:0000313" key="5">
    <source>
        <dbReference type="Proteomes" id="UP000005756"/>
    </source>
</evidence>
<keyword evidence="1" id="KW-0812">Transmembrane</keyword>
<reference evidence="4 6" key="2">
    <citation type="submission" date="2017-07" db="EMBL/GenBank/DDBJ databases">
        <title>Shotgun whole genome sequences of three halophilic bacterial isolates.</title>
        <authorList>
            <person name="Pozzo T."/>
            <person name="Higdon S.M."/>
            <person name="Quillaguaman J."/>
        </authorList>
    </citation>
    <scope>NUCLEOTIDE SEQUENCE [LARGE SCALE GENOMIC DNA]</scope>
    <source>
        <strain evidence="4 6">LC1</strain>
    </source>
</reference>
<evidence type="ECO:0000256" key="1">
    <source>
        <dbReference type="SAM" id="Phobius"/>
    </source>
</evidence>
<feature type="transmembrane region" description="Helical" evidence="1">
    <location>
        <begin position="42"/>
        <end position="62"/>
    </location>
</feature>
<organism evidence="3 5">
    <name type="scientific">Vreelandella boliviensis LC1</name>
    <dbReference type="NCBI Taxonomy" id="1072583"/>
    <lineage>
        <taxon>Bacteria</taxon>
        <taxon>Pseudomonadati</taxon>
        <taxon>Pseudomonadota</taxon>
        <taxon>Gammaproteobacteria</taxon>
        <taxon>Oceanospirillales</taxon>
        <taxon>Halomonadaceae</taxon>
        <taxon>Vreelandella</taxon>
    </lineage>
</organism>
<reference evidence="3 5" key="1">
    <citation type="submission" date="2011-10" db="EMBL/GenBank/DDBJ databases">
        <authorList>
            <person name="Quillaguamn J."/>
            <person name="Guzmn D."/>
            <person name="Balderrama-Subieta A."/>
            <person name="Cardona-Ortuo C."/>
            <person name="Guevara-Martnez M."/>
            <person name="Callisaya-Quispe N."/>
        </authorList>
    </citation>
    <scope>NUCLEOTIDE SEQUENCE [LARGE SCALE GENOMIC DNA]</scope>
    <source>
        <strain evidence="3 5">LC1</strain>
    </source>
</reference>
<evidence type="ECO:0000313" key="4">
    <source>
        <dbReference type="EMBL" id="OZT74906.1"/>
    </source>
</evidence>
<accession>A0A265E0C6</accession>
<evidence type="ECO:0000259" key="2">
    <source>
        <dbReference type="SMART" id="SM00563"/>
    </source>
</evidence>
<dbReference type="EMBL" id="NPEY01000004">
    <property type="protein sequence ID" value="OZT74906.1"/>
    <property type="molecule type" value="Genomic_DNA"/>
</dbReference>
<keyword evidence="6" id="KW-1185">Reference proteome</keyword>
<dbReference type="PANTHER" id="PTHR10983">
    <property type="entry name" value="1-ACYLGLYCEROL-3-PHOSPHATE ACYLTRANSFERASE-RELATED"/>
    <property type="match status" value="1"/>
</dbReference>
<dbReference type="RefSeq" id="WP_007114184.1">
    <property type="nucleotide sequence ID" value="NZ_JH393259.1"/>
</dbReference>
<feature type="transmembrane region" description="Helical" evidence="1">
    <location>
        <begin position="118"/>
        <end position="136"/>
    </location>
</feature>
<dbReference type="NCBIfam" id="NF010621">
    <property type="entry name" value="PRK14014.1"/>
    <property type="match status" value="1"/>
</dbReference>
<dbReference type="SUPFAM" id="SSF69593">
    <property type="entry name" value="Glycerol-3-phosphate (1)-acyltransferase"/>
    <property type="match status" value="1"/>
</dbReference>
<name>A0A265E0C6_9GAMM</name>
<proteinExistence type="predicted"/>
<dbReference type="CDD" id="cd07990">
    <property type="entry name" value="LPLAT_LCLAT1-like"/>
    <property type="match status" value="1"/>
</dbReference>
<dbReference type="PANTHER" id="PTHR10983:SF16">
    <property type="entry name" value="LYSOCARDIOLIPIN ACYLTRANSFERASE 1"/>
    <property type="match status" value="1"/>
</dbReference>
<evidence type="ECO:0000313" key="3">
    <source>
        <dbReference type="EMBL" id="EHJ91695.1"/>
    </source>
</evidence>
<dbReference type="InterPro" id="IPR002123">
    <property type="entry name" value="Plipid/glycerol_acylTrfase"/>
</dbReference>
<dbReference type="STRING" id="1072583.KUC_3248"/>
<protein>
    <submittedName>
        <fullName evidence="3 4">Acyltransferase</fullName>
    </submittedName>
</protein>
<dbReference type="SMART" id="SM00563">
    <property type="entry name" value="PlsC"/>
    <property type="match status" value="1"/>
</dbReference>
<sequence>MPILKGVVSALLLTLNTLFWGVPLILLTLLKVIAPGQRLQHLVLQGLNGVALNWIGVNLWWMRHWLKPVLYASVPDNLSTQQWWLVISNHRSWTDIFMLLMALHRRIPMPRFFLKRQLIWIPIVGLAFWALEFPFMRRFSREQVAKNPKLASIDRAATERMCQQARLSPIAIFNFVEGTRFSVAKRDAQQSPYRHLLRPKAGGIAQVLSLLGNQLDGILDVTISYTNASPTFWGFLCGKEAPVTLQARQIGIPEWMYASDNHEEKQHKERFHTWINSLWLEKDGMLDSRTTDHD</sequence>
<dbReference type="Proteomes" id="UP000005756">
    <property type="component" value="Unassembled WGS sequence"/>
</dbReference>
<gene>
    <name evidence="4" type="ORF">CE457_07155</name>
    <name evidence="3" type="ORF">KUC_3248</name>
</gene>
<keyword evidence="1" id="KW-1133">Transmembrane helix</keyword>
<dbReference type="AlphaFoldDB" id="A0A265E0C6"/>
<keyword evidence="3" id="KW-0808">Transferase</keyword>
<feature type="transmembrane region" description="Helical" evidence="1">
    <location>
        <begin position="6"/>
        <end position="30"/>
    </location>
</feature>
<dbReference type="OrthoDB" id="319710at2"/>
<keyword evidence="1" id="KW-0472">Membrane</keyword>